<comment type="caution">
    <text evidence="2">The sequence shown here is derived from an EMBL/GenBank/DDBJ whole genome shotgun (WGS) entry which is preliminary data.</text>
</comment>
<dbReference type="PANTHER" id="PTHR46250:SF15">
    <property type="entry name" value="OS01G0523800 PROTEIN"/>
    <property type="match status" value="1"/>
</dbReference>
<dbReference type="OrthoDB" id="1748457at2759"/>
<dbReference type="PANTHER" id="PTHR46250">
    <property type="entry name" value="MYB/SANT-LIKE DNA-BINDING DOMAIN PROTEIN-RELATED"/>
    <property type="match status" value="1"/>
</dbReference>
<organism evidence="2 3">
    <name type="scientific">Actinidia rufa</name>
    <dbReference type="NCBI Taxonomy" id="165716"/>
    <lineage>
        <taxon>Eukaryota</taxon>
        <taxon>Viridiplantae</taxon>
        <taxon>Streptophyta</taxon>
        <taxon>Embryophyta</taxon>
        <taxon>Tracheophyta</taxon>
        <taxon>Spermatophyta</taxon>
        <taxon>Magnoliopsida</taxon>
        <taxon>eudicotyledons</taxon>
        <taxon>Gunneridae</taxon>
        <taxon>Pentapetalae</taxon>
        <taxon>asterids</taxon>
        <taxon>Ericales</taxon>
        <taxon>Actinidiaceae</taxon>
        <taxon>Actinidia</taxon>
    </lineage>
</organism>
<evidence type="ECO:0000313" key="3">
    <source>
        <dbReference type="Proteomes" id="UP000585474"/>
    </source>
</evidence>
<dbReference type="EMBL" id="BJWL01000002">
    <property type="protein sequence ID" value="GFY82667.1"/>
    <property type="molecule type" value="Genomic_DNA"/>
</dbReference>
<sequence length="296" mass="34511">MDTQQGFEEANVSTKKTPRSRRLWRKVEEDALMKVMMDEFSDKWSADNGFKPGFFSLVEKRLEKLLPESHLKVEPHIESKIKYWRQTYNKVFDILQLSGFGWNHTNKKVEVVQSVWDEYEKAHPKKAKEVYGKTFPYYDDWAILFGRDRATGAGAEDPTQMEQVYTPNPLQDSVVDDVEDFYAPLFDDQFMNSPHRTRMGDDEDVRESLGHWCKESLGYMEKLANSLGYEKELAARRATIPGELEKLDLTLIQQFKLAAIIDDKEERVDQFLNTRDERKQAWAEAVLDGHVYGPIP</sequence>
<dbReference type="Pfam" id="PF12776">
    <property type="entry name" value="Myb_DNA-bind_3"/>
    <property type="match status" value="1"/>
</dbReference>
<keyword evidence="3" id="KW-1185">Reference proteome</keyword>
<feature type="domain" description="Myb/SANT-like" evidence="1">
    <location>
        <begin position="24"/>
        <end position="119"/>
    </location>
</feature>
<protein>
    <recommendedName>
        <fullName evidence="1">Myb/SANT-like domain-containing protein</fullName>
    </recommendedName>
</protein>
<evidence type="ECO:0000259" key="1">
    <source>
        <dbReference type="Pfam" id="PF12776"/>
    </source>
</evidence>
<accession>A0A7J0EAJ3</accession>
<name>A0A7J0EAJ3_9ERIC</name>
<dbReference type="InterPro" id="IPR024752">
    <property type="entry name" value="Myb/SANT-like_dom"/>
</dbReference>
<reference evidence="2 3" key="1">
    <citation type="submission" date="2019-07" db="EMBL/GenBank/DDBJ databases">
        <title>De Novo Assembly of kiwifruit Actinidia rufa.</title>
        <authorList>
            <person name="Sugita-Konishi S."/>
            <person name="Sato K."/>
            <person name="Mori E."/>
            <person name="Abe Y."/>
            <person name="Kisaki G."/>
            <person name="Hamano K."/>
            <person name="Suezawa K."/>
            <person name="Otani M."/>
            <person name="Fukuda T."/>
            <person name="Manabe T."/>
            <person name="Gomi K."/>
            <person name="Tabuchi M."/>
            <person name="Akimitsu K."/>
            <person name="Kataoka I."/>
        </authorList>
    </citation>
    <scope>NUCLEOTIDE SEQUENCE [LARGE SCALE GENOMIC DNA]</scope>
    <source>
        <strain evidence="3">cv. Fuchu</strain>
    </source>
</reference>
<dbReference type="AlphaFoldDB" id="A0A7J0EAJ3"/>
<proteinExistence type="predicted"/>
<evidence type="ECO:0000313" key="2">
    <source>
        <dbReference type="EMBL" id="GFY82667.1"/>
    </source>
</evidence>
<gene>
    <name evidence="2" type="ORF">Acr_02g0009070</name>
</gene>
<dbReference type="Proteomes" id="UP000585474">
    <property type="component" value="Unassembled WGS sequence"/>
</dbReference>